<name>A0A2S1LDZ3_9FLAO</name>
<dbReference type="SFLD" id="SFLDG01129">
    <property type="entry name" value="C1.5:_HAD__Beta-PGM__Phosphata"/>
    <property type="match status" value="1"/>
</dbReference>
<evidence type="ECO:0000256" key="2">
    <source>
        <dbReference type="ARBA" id="ARBA00006171"/>
    </source>
</evidence>
<evidence type="ECO:0000313" key="6">
    <source>
        <dbReference type="Proteomes" id="UP000244527"/>
    </source>
</evidence>
<evidence type="ECO:0000256" key="4">
    <source>
        <dbReference type="ARBA" id="ARBA00022842"/>
    </source>
</evidence>
<accession>A0A2S1LDZ3</accession>
<evidence type="ECO:0000256" key="3">
    <source>
        <dbReference type="ARBA" id="ARBA00022723"/>
    </source>
</evidence>
<dbReference type="GO" id="GO:0046872">
    <property type="term" value="F:metal ion binding"/>
    <property type="evidence" value="ECO:0007669"/>
    <property type="project" value="UniProtKB-KW"/>
</dbReference>
<dbReference type="KEGG" id="ffa:FFWV33_10785"/>
<comment type="similarity">
    <text evidence="2">Belongs to the HAD-like hydrolase superfamily. CbbY/CbbZ/Gph/YieH family.</text>
</comment>
<dbReference type="InterPro" id="IPR006439">
    <property type="entry name" value="HAD-SF_hydro_IA"/>
</dbReference>
<dbReference type="AlphaFoldDB" id="A0A2S1LDZ3"/>
<evidence type="ECO:0000256" key="1">
    <source>
        <dbReference type="ARBA" id="ARBA00001946"/>
    </source>
</evidence>
<protein>
    <submittedName>
        <fullName evidence="5">Haloacid dehalogenase</fullName>
    </submittedName>
</protein>
<dbReference type="Gene3D" id="3.40.50.1000">
    <property type="entry name" value="HAD superfamily/HAD-like"/>
    <property type="match status" value="1"/>
</dbReference>
<dbReference type="InterPro" id="IPR036412">
    <property type="entry name" value="HAD-like_sf"/>
</dbReference>
<dbReference type="SUPFAM" id="SSF56784">
    <property type="entry name" value="HAD-like"/>
    <property type="match status" value="1"/>
</dbReference>
<dbReference type="CDD" id="cd07526">
    <property type="entry name" value="HAD_BPGM_like"/>
    <property type="match status" value="1"/>
</dbReference>
<keyword evidence="6" id="KW-1185">Reference proteome</keyword>
<dbReference type="Pfam" id="PF00702">
    <property type="entry name" value="Hydrolase"/>
    <property type="match status" value="1"/>
</dbReference>
<dbReference type="InterPro" id="IPR051600">
    <property type="entry name" value="Beta-PGM-like"/>
</dbReference>
<proteinExistence type="inferred from homology"/>
<keyword evidence="3" id="KW-0479">Metal-binding</keyword>
<dbReference type="OrthoDB" id="9797743at2"/>
<dbReference type="GO" id="GO:0003824">
    <property type="term" value="F:catalytic activity"/>
    <property type="evidence" value="ECO:0007669"/>
    <property type="project" value="UniProtKB-ARBA"/>
</dbReference>
<dbReference type="PANTHER" id="PTHR46193">
    <property type="entry name" value="6-PHOSPHOGLUCONATE PHOSPHATASE"/>
    <property type="match status" value="1"/>
</dbReference>
<comment type="cofactor">
    <cofactor evidence="1">
        <name>Mg(2+)</name>
        <dbReference type="ChEBI" id="CHEBI:18420"/>
    </cofactor>
</comment>
<dbReference type="InterPro" id="IPR023214">
    <property type="entry name" value="HAD_sf"/>
</dbReference>
<gene>
    <name evidence="5" type="ORF">FFWV33_10785</name>
</gene>
<organism evidence="5 6">
    <name type="scientific">Flavobacterium faecale</name>
    <dbReference type="NCBI Taxonomy" id="1355330"/>
    <lineage>
        <taxon>Bacteria</taxon>
        <taxon>Pseudomonadati</taxon>
        <taxon>Bacteroidota</taxon>
        <taxon>Flavobacteriia</taxon>
        <taxon>Flavobacteriales</taxon>
        <taxon>Flavobacteriaceae</taxon>
        <taxon>Flavobacterium</taxon>
    </lineage>
</organism>
<dbReference type="Gene3D" id="1.10.150.240">
    <property type="entry name" value="Putative phosphatase, domain 2"/>
    <property type="match status" value="1"/>
</dbReference>
<dbReference type="RefSeq" id="WP_108740902.1">
    <property type="nucleotide sequence ID" value="NZ_CP020918.1"/>
</dbReference>
<reference evidence="5 6" key="1">
    <citation type="submission" date="2017-04" db="EMBL/GenBank/DDBJ databases">
        <title>Compelte genome sequence of WV33.</title>
        <authorList>
            <person name="Lee P.C."/>
        </authorList>
    </citation>
    <scope>NUCLEOTIDE SEQUENCE [LARGE SCALE GENOMIC DNA]</scope>
    <source>
        <strain evidence="5 6">WV33</strain>
    </source>
</reference>
<dbReference type="SFLD" id="SFLDS00003">
    <property type="entry name" value="Haloacid_Dehalogenase"/>
    <property type="match status" value="1"/>
</dbReference>
<dbReference type="EMBL" id="CP020918">
    <property type="protein sequence ID" value="AWG21970.1"/>
    <property type="molecule type" value="Genomic_DNA"/>
</dbReference>
<keyword evidence="4" id="KW-0460">Magnesium</keyword>
<evidence type="ECO:0000313" key="5">
    <source>
        <dbReference type="EMBL" id="AWG21970.1"/>
    </source>
</evidence>
<dbReference type="NCBIfam" id="TIGR01509">
    <property type="entry name" value="HAD-SF-IA-v3"/>
    <property type="match status" value="1"/>
</dbReference>
<sequence length="211" mass="23737">MKYKCILFDCDGVIVDSESISNLTLIEMAQTVGVTLTEEFVMDHFLGKSLAFCFKYIQDQANQKLPANFETEFRDRTFHAFKTRLQPIPGIHALLNKIDIDYCVASNGPREKIIVNLTTVHLLDKFEGKIFSAYDINSWKPNPELYLHAAKKMGYSIADCVVIEDSPAGVQAALAGGFAVFGYINAHNKVAFEEMKIPVFDNMEQLDQLLT</sequence>
<dbReference type="PANTHER" id="PTHR46193:SF10">
    <property type="entry name" value="6-PHOSPHOGLUCONATE PHOSPHATASE"/>
    <property type="match status" value="1"/>
</dbReference>
<dbReference type="Proteomes" id="UP000244527">
    <property type="component" value="Chromosome"/>
</dbReference>
<dbReference type="InterPro" id="IPR023198">
    <property type="entry name" value="PGP-like_dom2"/>
</dbReference>